<dbReference type="SUPFAM" id="SSF48452">
    <property type="entry name" value="TPR-like"/>
    <property type="match status" value="1"/>
</dbReference>
<keyword evidence="6" id="KW-0472">Membrane</keyword>
<name>A0A9J7LE71_BRAFL</name>
<protein>
    <submittedName>
        <fullName evidence="10">Sorting nexin-21-like</fullName>
    </submittedName>
</protein>
<dbReference type="OMA" id="RTIRSWS"/>
<dbReference type="KEGG" id="bfo:118418510"/>
<dbReference type="PANTHER" id="PTHR20939:SF11">
    <property type="entry name" value="LD12265P"/>
    <property type="match status" value="1"/>
</dbReference>
<dbReference type="AlphaFoldDB" id="A0A9J7LE71"/>
<feature type="domain" description="PX" evidence="8">
    <location>
        <begin position="90"/>
        <end position="207"/>
    </location>
</feature>
<evidence type="ECO:0000256" key="6">
    <source>
        <dbReference type="ARBA" id="ARBA00023136"/>
    </source>
</evidence>
<dbReference type="PANTHER" id="PTHR20939">
    <property type="entry name" value="SORTING NEXIN 20, 21"/>
    <property type="match status" value="1"/>
</dbReference>
<accession>A0A9J7LE71</accession>
<sequence length="331" mass="37267">MATGTPEPKKRLKCDISLDMEEVEEDTELTSDTDDNDLSISGTLSFDGDITDSGEEDMGTEAEEPHQDHPPGRKPRGGSGGGGGGRHAQERIVFEVMNARTVKEGHSKYVVYQVHVVKSPGLDTSPAFIEKRYSQFDKLNQCLRKRFPHLLESVAFPKKTLTGNFKTQTIAERSRAFEQYLQHLHSIPQVATCHEFLDFFYLEDIRKGYAMIRAGLYKESIPSLRNALHLQEKLLGETHDTVLQTHCAIVVAYEALDELWHAQTYSETALNCVKGYLHHSFLVPLLQAHISLCWRLGKDKKDWEAILHEVAAKGIDVNSGPTLKDIVMNKH</sequence>
<feature type="compositionally biased region" description="Basic and acidic residues" evidence="7">
    <location>
        <begin position="7"/>
        <end position="16"/>
    </location>
</feature>
<dbReference type="Pfam" id="PF00787">
    <property type="entry name" value="PX"/>
    <property type="match status" value="1"/>
</dbReference>
<dbReference type="Proteomes" id="UP000001554">
    <property type="component" value="Chromosome 6"/>
</dbReference>
<dbReference type="SUPFAM" id="SSF64268">
    <property type="entry name" value="PX domain"/>
    <property type="match status" value="1"/>
</dbReference>
<proteinExistence type="predicted"/>
<dbReference type="SMART" id="SM00312">
    <property type="entry name" value="PX"/>
    <property type="match status" value="1"/>
</dbReference>
<dbReference type="GeneID" id="118418510"/>
<evidence type="ECO:0000256" key="3">
    <source>
        <dbReference type="ARBA" id="ARBA00022753"/>
    </source>
</evidence>
<evidence type="ECO:0000256" key="5">
    <source>
        <dbReference type="ARBA" id="ARBA00023121"/>
    </source>
</evidence>
<dbReference type="GO" id="GO:0031901">
    <property type="term" value="C:early endosome membrane"/>
    <property type="evidence" value="ECO:0000318"/>
    <property type="project" value="GO_Central"/>
</dbReference>
<evidence type="ECO:0000259" key="8">
    <source>
        <dbReference type="PROSITE" id="PS50195"/>
    </source>
</evidence>
<keyword evidence="2" id="KW-0813">Transport</keyword>
<reference evidence="10" key="2">
    <citation type="submission" date="2025-08" db="UniProtKB">
        <authorList>
            <consortium name="RefSeq"/>
        </authorList>
    </citation>
    <scope>IDENTIFICATION</scope>
    <source>
        <strain evidence="10">S238N-H82</strain>
        <tissue evidence="10">Testes</tissue>
    </source>
</reference>
<dbReference type="RefSeq" id="XP_035680369.1">
    <property type="nucleotide sequence ID" value="XM_035824476.1"/>
</dbReference>
<evidence type="ECO:0000313" key="9">
    <source>
        <dbReference type="Proteomes" id="UP000001554"/>
    </source>
</evidence>
<evidence type="ECO:0000256" key="4">
    <source>
        <dbReference type="ARBA" id="ARBA00022927"/>
    </source>
</evidence>
<dbReference type="CDD" id="cd07279">
    <property type="entry name" value="PX_SNX20_21_like"/>
    <property type="match status" value="1"/>
</dbReference>
<dbReference type="InterPro" id="IPR001683">
    <property type="entry name" value="PX_dom"/>
</dbReference>
<feature type="compositionally biased region" description="Acidic residues" evidence="7">
    <location>
        <begin position="49"/>
        <end position="62"/>
    </location>
</feature>
<keyword evidence="9" id="KW-1185">Reference proteome</keyword>
<dbReference type="Gene3D" id="3.30.1520.10">
    <property type="entry name" value="Phox-like domain"/>
    <property type="match status" value="1"/>
</dbReference>
<dbReference type="InterPro" id="IPR039937">
    <property type="entry name" value="SNX20/SNX21"/>
</dbReference>
<feature type="compositionally biased region" description="Gly residues" evidence="7">
    <location>
        <begin position="77"/>
        <end position="86"/>
    </location>
</feature>
<dbReference type="GO" id="GO:1901981">
    <property type="term" value="F:phosphatidylinositol phosphate binding"/>
    <property type="evidence" value="ECO:0000318"/>
    <property type="project" value="GO_Central"/>
</dbReference>
<evidence type="ECO:0000313" key="10">
    <source>
        <dbReference type="RefSeq" id="XP_035680369.1"/>
    </source>
</evidence>
<comment type="subcellular location">
    <subcellularLocation>
        <location evidence="1">Early endosome membrane</location>
        <topology evidence="1">Peripheral membrane protein</topology>
        <orientation evidence="1">Cytoplasmic side</orientation>
    </subcellularLocation>
</comment>
<organism evidence="9 10">
    <name type="scientific">Branchiostoma floridae</name>
    <name type="common">Florida lancelet</name>
    <name type="synonym">Amphioxus</name>
    <dbReference type="NCBI Taxonomy" id="7739"/>
    <lineage>
        <taxon>Eukaryota</taxon>
        <taxon>Metazoa</taxon>
        <taxon>Chordata</taxon>
        <taxon>Cephalochordata</taxon>
        <taxon>Leptocardii</taxon>
        <taxon>Amphioxiformes</taxon>
        <taxon>Branchiostomatidae</taxon>
        <taxon>Branchiostoma</taxon>
    </lineage>
</organism>
<keyword evidence="3" id="KW-0967">Endosome</keyword>
<dbReference type="PROSITE" id="PS50195">
    <property type="entry name" value="PX"/>
    <property type="match status" value="1"/>
</dbReference>
<dbReference type="GO" id="GO:0015031">
    <property type="term" value="P:protein transport"/>
    <property type="evidence" value="ECO:0007669"/>
    <property type="project" value="UniProtKB-KW"/>
</dbReference>
<evidence type="ECO:0000256" key="7">
    <source>
        <dbReference type="SAM" id="MobiDB-lite"/>
    </source>
</evidence>
<dbReference type="OrthoDB" id="5975050at2759"/>
<dbReference type="InterPro" id="IPR011990">
    <property type="entry name" value="TPR-like_helical_dom_sf"/>
</dbReference>
<keyword evidence="4" id="KW-0653">Protein transport</keyword>
<feature type="region of interest" description="Disordered" evidence="7">
    <location>
        <begin position="1"/>
        <end position="87"/>
    </location>
</feature>
<gene>
    <name evidence="10" type="primary">LOC118418510</name>
</gene>
<dbReference type="InterPro" id="IPR036871">
    <property type="entry name" value="PX_dom_sf"/>
</dbReference>
<feature type="compositionally biased region" description="Acidic residues" evidence="7">
    <location>
        <begin position="18"/>
        <end position="37"/>
    </location>
</feature>
<reference evidence="9" key="1">
    <citation type="journal article" date="2020" name="Nat. Ecol. Evol.">
        <title>Deeply conserved synteny resolves early events in vertebrate evolution.</title>
        <authorList>
            <person name="Simakov O."/>
            <person name="Marletaz F."/>
            <person name="Yue J.X."/>
            <person name="O'Connell B."/>
            <person name="Jenkins J."/>
            <person name="Brandt A."/>
            <person name="Calef R."/>
            <person name="Tung C.H."/>
            <person name="Huang T.K."/>
            <person name="Schmutz J."/>
            <person name="Satoh N."/>
            <person name="Yu J.K."/>
            <person name="Putnam N.H."/>
            <person name="Green R.E."/>
            <person name="Rokhsar D.S."/>
        </authorList>
    </citation>
    <scope>NUCLEOTIDE SEQUENCE [LARGE SCALE GENOMIC DNA]</scope>
    <source>
        <strain evidence="9">S238N-H82</strain>
    </source>
</reference>
<keyword evidence="5" id="KW-0446">Lipid-binding</keyword>
<evidence type="ECO:0000256" key="1">
    <source>
        <dbReference type="ARBA" id="ARBA00004469"/>
    </source>
</evidence>
<evidence type="ECO:0000256" key="2">
    <source>
        <dbReference type="ARBA" id="ARBA00022448"/>
    </source>
</evidence>